<keyword evidence="2" id="KW-1185">Reference proteome</keyword>
<name>A0ABP4TMG7_9ACTN</name>
<dbReference type="Pfam" id="PF04978">
    <property type="entry name" value="MST"/>
    <property type="match status" value="1"/>
</dbReference>
<dbReference type="Proteomes" id="UP001500280">
    <property type="component" value="Unassembled WGS sequence"/>
</dbReference>
<dbReference type="Gene3D" id="1.20.120.450">
    <property type="entry name" value="dinb family like domain"/>
    <property type="match status" value="1"/>
</dbReference>
<comment type="caution">
    <text evidence="1">The sequence shown here is derived from an EMBL/GenBank/DDBJ whole genome shotgun (WGS) entry which is preliminary data.</text>
</comment>
<dbReference type="EMBL" id="BAAANF010000015">
    <property type="protein sequence ID" value="GAA1690694.1"/>
    <property type="molecule type" value="Genomic_DNA"/>
</dbReference>
<accession>A0ABP4TMG7</accession>
<organism evidence="1 2">
    <name type="scientific">Kribbella yunnanensis</name>
    <dbReference type="NCBI Taxonomy" id="190194"/>
    <lineage>
        <taxon>Bacteria</taxon>
        <taxon>Bacillati</taxon>
        <taxon>Actinomycetota</taxon>
        <taxon>Actinomycetes</taxon>
        <taxon>Propionibacteriales</taxon>
        <taxon>Kribbellaceae</taxon>
        <taxon>Kribbella</taxon>
    </lineage>
</organism>
<gene>
    <name evidence="1" type="ORF">GCM10009745_39900</name>
</gene>
<proteinExistence type="predicted"/>
<evidence type="ECO:0000313" key="1">
    <source>
        <dbReference type="EMBL" id="GAA1690694.1"/>
    </source>
</evidence>
<sequence length="176" mass="19630">MSVPPFSVFGMKANEILIDGFGRVLEQVHEVVRGQDDKILTARPSDSANSIAWLVWHLTRIQDDHLSEVAAHEQAYTAGGWHERFGLPFDAADTGYGHTPSQVRQVAVSADLLIGYYDAVHQQTLEFLRLQADSDFDRIVDTRWDPPVTLGVRLVSVMDDDMQHIGQAAYLKGLLS</sequence>
<dbReference type="InterPro" id="IPR007061">
    <property type="entry name" value="MST-like"/>
</dbReference>
<dbReference type="InterPro" id="IPR034660">
    <property type="entry name" value="DinB/YfiT-like"/>
</dbReference>
<dbReference type="NCBIfam" id="NF047843">
    <property type="entry name" value="MST_Rv0443"/>
    <property type="match status" value="1"/>
</dbReference>
<protein>
    <submittedName>
        <fullName evidence="1">DinB family protein</fullName>
    </submittedName>
</protein>
<reference evidence="2" key="1">
    <citation type="journal article" date="2019" name="Int. J. Syst. Evol. Microbiol.">
        <title>The Global Catalogue of Microorganisms (GCM) 10K type strain sequencing project: providing services to taxonomists for standard genome sequencing and annotation.</title>
        <authorList>
            <consortium name="The Broad Institute Genomics Platform"/>
            <consortium name="The Broad Institute Genome Sequencing Center for Infectious Disease"/>
            <person name="Wu L."/>
            <person name="Ma J."/>
        </authorList>
    </citation>
    <scope>NUCLEOTIDE SEQUENCE [LARGE SCALE GENOMIC DNA]</scope>
    <source>
        <strain evidence="2">JCM 14307</strain>
    </source>
</reference>
<dbReference type="SUPFAM" id="SSF109854">
    <property type="entry name" value="DinB/YfiT-like putative metalloenzymes"/>
    <property type="match status" value="1"/>
</dbReference>
<evidence type="ECO:0000313" key="2">
    <source>
        <dbReference type="Proteomes" id="UP001500280"/>
    </source>
</evidence>